<evidence type="ECO:0000313" key="1">
    <source>
        <dbReference type="EMBL" id="MFC0676627.1"/>
    </source>
</evidence>
<evidence type="ECO:0000313" key="2">
    <source>
        <dbReference type="Proteomes" id="UP001589896"/>
    </source>
</evidence>
<dbReference type="Proteomes" id="UP001589896">
    <property type="component" value="Unassembled WGS sequence"/>
</dbReference>
<keyword evidence="2" id="KW-1185">Reference proteome</keyword>
<reference evidence="1 2" key="1">
    <citation type="submission" date="2024-09" db="EMBL/GenBank/DDBJ databases">
        <authorList>
            <person name="Sun Q."/>
            <person name="Mori K."/>
        </authorList>
    </citation>
    <scope>NUCLEOTIDE SEQUENCE [LARGE SCALE GENOMIC DNA]</scope>
    <source>
        <strain evidence="1 2">KCTC 23076</strain>
    </source>
</reference>
<organism evidence="1 2">
    <name type="scientific">Lysobacter korlensis</name>
    <dbReference type="NCBI Taxonomy" id="553636"/>
    <lineage>
        <taxon>Bacteria</taxon>
        <taxon>Pseudomonadati</taxon>
        <taxon>Pseudomonadota</taxon>
        <taxon>Gammaproteobacteria</taxon>
        <taxon>Lysobacterales</taxon>
        <taxon>Lysobacteraceae</taxon>
        <taxon>Lysobacter</taxon>
    </lineage>
</organism>
<gene>
    <name evidence="1" type="ORF">ACFFGH_02010</name>
</gene>
<dbReference type="EMBL" id="JBHLTG010000001">
    <property type="protein sequence ID" value="MFC0676627.1"/>
    <property type="molecule type" value="Genomic_DNA"/>
</dbReference>
<proteinExistence type="predicted"/>
<name>A0ABV6RI08_9GAMM</name>
<accession>A0ABV6RI08</accession>
<protein>
    <recommendedName>
        <fullName evidence="3">Outer membrane lipoprotein carrier protein LolA</fullName>
    </recommendedName>
</protein>
<dbReference type="Gene3D" id="2.50.20.20">
    <property type="match status" value="1"/>
</dbReference>
<comment type="caution">
    <text evidence="1">The sequence shown here is derived from an EMBL/GenBank/DDBJ whole genome shotgun (WGS) entry which is preliminary data.</text>
</comment>
<dbReference type="RefSeq" id="WP_386664362.1">
    <property type="nucleotide sequence ID" value="NZ_JBHLTG010000001.1"/>
</dbReference>
<evidence type="ECO:0008006" key="3">
    <source>
        <dbReference type="Google" id="ProtNLM"/>
    </source>
</evidence>
<sequence>MNAFDAFHGVPDGWLEQRPALSMASASSRPLLHGHRTTMLDLANSTRRPGVRRPRARRLAALVGMLLSSPVWSAGPREEVNAAIDKLLTARSYHASLVSSDGRVQQQLEFEAPGRYRIRTGGEQLVVIGDQLYRQLDGKAVQAPLPQDVLTRWRDPARLAEHADRMEVVVLSEETVAGVQARKFRIQRDPAGEASVLLWVAGTGYPVQILTQETPDGAATLVRYSRFNDAAIDVEPPP</sequence>